<feature type="non-terminal residue" evidence="1">
    <location>
        <position position="1"/>
    </location>
</feature>
<name>A0A816FMT7_9BILA</name>
<evidence type="ECO:0008006" key="3">
    <source>
        <dbReference type="Google" id="ProtNLM"/>
    </source>
</evidence>
<sequence>MNDTQSKNANDESHRRCCVKQELVTLQQQWNQQREEIVDLSRRIDIFREISHNICVEIQTMDVDANEKILMIDLCTPNVDIKDEESTPDSEKMMLTKKPLIERFPNLDNRLPVLPCYPTNDKYAHGDPLLPNISPHRLTRIELARRQLGTYKSEFDFITNGSTIPSFLYEKYKTFYADLLERLKIDMAILDYNYLRLNNYMKLLLFERMRIFNISLNNISKIDEKEYPLALEFFLQFDGKFNMFYMKTCSLRYARRRTLNEGLFCLQEPEARYELSACGNCALCYPQYDRTYRVKKSIVDFSQAHQHTFLNGYHAILNCSASCHTRNIIYVLTCPCGNVDYIGETMYSLHDRLIKHREHGNRVMVKFLIGQENVVRDLPRGKSNEVSSKDHMKLYQHSVRCTVAMQIFLDANEQYWRFVPMTIEESERPEQRSVQGISFTDELTWNLRQMED</sequence>
<dbReference type="OrthoDB" id="9997648at2759"/>
<proteinExistence type="predicted"/>
<comment type="caution">
    <text evidence="1">The sequence shown here is derived from an EMBL/GenBank/DDBJ whole genome shotgun (WGS) entry which is preliminary data.</text>
</comment>
<protein>
    <recommendedName>
        <fullName evidence="3">GIY-YIG domain-containing protein</fullName>
    </recommendedName>
</protein>
<reference evidence="1" key="1">
    <citation type="submission" date="2021-02" db="EMBL/GenBank/DDBJ databases">
        <authorList>
            <person name="Nowell W R."/>
        </authorList>
    </citation>
    <scope>NUCLEOTIDE SEQUENCE</scope>
</reference>
<dbReference type="AlphaFoldDB" id="A0A816FMT7"/>
<accession>A0A816FMT7</accession>
<organism evidence="1 2">
    <name type="scientific">Rotaria magnacalcarata</name>
    <dbReference type="NCBI Taxonomy" id="392030"/>
    <lineage>
        <taxon>Eukaryota</taxon>
        <taxon>Metazoa</taxon>
        <taxon>Spiralia</taxon>
        <taxon>Gnathifera</taxon>
        <taxon>Rotifera</taxon>
        <taxon>Eurotatoria</taxon>
        <taxon>Bdelloidea</taxon>
        <taxon>Philodinida</taxon>
        <taxon>Philodinidae</taxon>
        <taxon>Rotaria</taxon>
    </lineage>
</organism>
<dbReference type="EMBL" id="CAJNOW010018228">
    <property type="protein sequence ID" value="CAF1663647.1"/>
    <property type="molecule type" value="Genomic_DNA"/>
</dbReference>
<gene>
    <name evidence="1" type="ORF">KQP761_LOCUS32617</name>
</gene>
<evidence type="ECO:0000313" key="1">
    <source>
        <dbReference type="EMBL" id="CAF1663647.1"/>
    </source>
</evidence>
<evidence type="ECO:0000313" key="2">
    <source>
        <dbReference type="Proteomes" id="UP000663834"/>
    </source>
</evidence>
<dbReference type="Proteomes" id="UP000663834">
    <property type="component" value="Unassembled WGS sequence"/>
</dbReference>